<protein>
    <recommendedName>
        <fullName evidence="3">Nucleotidyltransferase</fullName>
    </recommendedName>
</protein>
<dbReference type="Pfam" id="PF10127">
    <property type="entry name" value="RlaP"/>
    <property type="match status" value="1"/>
</dbReference>
<accession>A0A1F5VJJ4</accession>
<dbReference type="EMBL" id="MFGW01000162">
    <property type="protein sequence ID" value="OGF63564.1"/>
    <property type="molecule type" value="Genomic_DNA"/>
</dbReference>
<evidence type="ECO:0000313" key="1">
    <source>
        <dbReference type="EMBL" id="OGF63564.1"/>
    </source>
</evidence>
<dbReference type="AlphaFoldDB" id="A0A1F5VJJ4"/>
<evidence type="ECO:0008006" key="3">
    <source>
        <dbReference type="Google" id="ProtNLM"/>
    </source>
</evidence>
<dbReference type="CDD" id="cd05403">
    <property type="entry name" value="NT_KNTase_like"/>
    <property type="match status" value="1"/>
</dbReference>
<dbReference type="Proteomes" id="UP000178943">
    <property type="component" value="Unassembled WGS sequence"/>
</dbReference>
<comment type="caution">
    <text evidence="1">The sequence shown here is derived from an EMBL/GenBank/DDBJ whole genome shotgun (WGS) entry which is preliminary data.</text>
</comment>
<dbReference type="InterPro" id="IPR018775">
    <property type="entry name" value="RlaP"/>
</dbReference>
<dbReference type="PANTHER" id="PTHR34817:SF2">
    <property type="entry name" value="NUCLEOTIDYLTRANSFERASE"/>
    <property type="match status" value="1"/>
</dbReference>
<dbReference type="PANTHER" id="PTHR34817">
    <property type="entry name" value="NUCLEOTIDYLTRANSFERASE"/>
    <property type="match status" value="1"/>
</dbReference>
<name>A0A1F5VJJ4_9BACT</name>
<dbReference type="STRING" id="1817863.A2Y62_22160"/>
<gene>
    <name evidence="1" type="ORF">A2Y62_22160</name>
</gene>
<sequence>MRKKIANELNTIEKKEKVCILFACESGSRAWGFASPDSDYDVRFIYIKDKNRYLSIEQEKDYIKLPISDMLDINGWDIRKALYHVSRSNAAIFEWMQSPIVYKDCPGFKEQFMQLCNEYFSIRNAMHHYIGLTKNTLLSCVSNNTIKVKHYFYILRPLLSAIWISNYQQIPPMRFQHLLRLLKNNKNVMSIIKDLLEKNKESPKAAEIPVIPELQEFIQNEFSKYMDYASKHEKESKDIEKLDKFFMKLLGDVSDKK</sequence>
<organism evidence="1 2">
    <name type="scientific">Candidatus Fischerbacteria bacterium RBG_13_37_8</name>
    <dbReference type="NCBI Taxonomy" id="1817863"/>
    <lineage>
        <taxon>Bacteria</taxon>
        <taxon>Candidatus Fischeribacteriota</taxon>
    </lineage>
</organism>
<proteinExistence type="predicted"/>
<evidence type="ECO:0000313" key="2">
    <source>
        <dbReference type="Proteomes" id="UP000178943"/>
    </source>
</evidence>
<reference evidence="1 2" key="1">
    <citation type="journal article" date="2016" name="Nat. Commun.">
        <title>Thousands of microbial genomes shed light on interconnected biogeochemical processes in an aquifer system.</title>
        <authorList>
            <person name="Anantharaman K."/>
            <person name="Brown C.T."/>
            <person name="Hug L.A."/>
            <person name="Sharon I."/>
            <person name="Castelle C.J."/>
            <person name="Probst A.J."/>
            <person name="Thomas B.C."/>
            <person name="Singh A."/>
            <person name="Wilkins M.J."/>
            <person name="Karaoz U."/>
            <person name="Brodie E.L."/>
            <person name="Williams K.H."/>
            <person name="Hubbard S.S."/>
            <person name="Banfield J.F."/>
        </authorList>
    </citation>
    <scope>NUCLEOTIDE SEQUENCE [LARGE SCALE GENOMIC DNA]</scope>
</reference>